<gene>
    <name evidence="1" type="ORF">SAMN05192561_10282</name>
</gene>
<protein>
    <recommendedName>
        <fullName evidence="3">mRNA interferase MazF</fullName>
    </recommendedName>
</protein>
<dbReference type="Proteomes" id="UP000199215">
    <property type="component" value="Unassembled WGS sequence"/>
</dbReference>
<evidence type="ECO:0000313" key="2">
    <source>
        <dbReference type="Proteomes" id="UP000199215"/>
    </source>
</evidence>
<evidence type="ECO:0000313" key="1">
    <source>
        <dbReference type="EMBL" id="SEH45850.1"/>
    </source>
</evidence>
<dbReference type="SUPFAM" id="SSF50118">
    <property type="entry name" value="Cell growth inhibitor/plasmid maintenance toxic component"/>
    <property type="match status" value="1"/>
</dbReference>
<dbReference type="AlphaFoldDB" id="A0A1H6IDD4"/>
<sequence>MQPEQGDVVRSVDPFKLGDDNQRPWLIVNNDLHPFSDEQFVAVAISTKEYEDSIELGPDVWTVGGVPQQSFISPWAVHSPRIEDLVAWQGRVTDEFVRDVVTALETYLQ</sequence>
<dbReference type="OrthoDB" id="315488at2157"/>
<proteinExistence type="predicted"/>
<keyword evidence="2" id="KW-1185">Reference proteome</keyword>
<evidence type="ECO:0008006" key="3">
    <source>
        <dbReference type="Google" id="ProtNLM"/>
    </source>
</evidence>
<dbReference type="EMBL" id="FNWU01000002">
    <property type="protein sequence ID" value="SEH45850.1"/>
    <property type="molecule type" value="Genomic_DNA"/>
</dbReference>
<organism evidence="1 2">
    <name type="scientific">Halopenitus malekzadehii</name>
    <dbReference type="NCBI Taxonomy" id="1267564"/>
    <lineage>
        <taxon>Archaea</taxon>
        <taxon>Methanobacteriati</taxon>
        <taxon>Methanobacteriota</taxon>
        <taxon>Stenosarchaea group</taxon>
        <taxon>Halobacteria</taxon>
        <taxon>Halobacteriales</taxon>
        <taxon>Haloferacaceae</taxon>
        <taxon>Halopenitus</taxon>
    </lineage>
</organism>
<dbReference type="STRING" id="1267564.SAMN05192561_10282"/>
<accession>A0A1H6IDD4</accession>
<reference evidence="1 2" key="1">
    <citation type="submission" date="2016-10" db="EMBL/GenBank/DDBJ databases">
        <authorList>
            <person name="de Groot N.N."/>
        </authorList>
    </citation>
    <scope>NUCLEOTIDE SEQUENCE [LARGE SCALE GENOMIC DNA]</scope>
    <source>
        <strain evidence="1 2">IBRC-M10418</strain>
    </source>
</reference>
<dbReference type="RefSeq" id="WP_092815879.1">
    <property type="nucleotide sequence ID" value="NZ_FNWU01000002.1"/>
</dbReference>
<name>A0A1H6IDD4_9EURY</name>